<accession>A0A646KCE7</accession>
<dbReference type="Proteomes" id="UP000419138">
    <property type="component" value="Unassembled WGS sequence"/>
</dbReference>
<comment type="caution">
    <text evidence="1">The sequence shown here is derived from an EMBL/GenBank/DDBJ whole genome shotgun (WGS) entry which is preliminary data.</text>
</comment>
<keyword evidence="2" id="KW-1185">Reference proteome</keyword>
<proteinExistence type="predicted"/>
<gene>
    <name evidence="1" type="ORF">FF041_07085</name>
</gene>
<sequence length="21" mass="2171">MNSRAPATFRCTGTACSLRGA</sequence>
<evidence type="ECO:0000313" key="2">
    <source>
        <dbReference type="Proteomes" id="UP000419138"/>
    </source>
</evidence>
<protein>
    <submittedName>
        <fullName evidence="1">Uncharacterized protein</fullName>
    </submittedName>
</protein>
<organism evidence="1 2">
    <name type="scientific">Streptomyces jumonjinensis</name>
    <dbReference type="NCBI Taxonomy" id="1945"/>
    <lineage>
        <taxon>Bacteria</taxon>
        <taxon>Bacillati</taxon>
        <taxon>Actinomycetota</taxon>
        <taxon>Actinomycetes</taxon>
        <taxon>Kitasatosporales</taxon>
        <taxon>Streptomycetaceae</taxon>
        <taxon>Streptomyces</taxon>
    </lineage>
</organism>
<evidence type="ECO:0000313" key="1">
    <source>
        <dbReference type="EMBL" id="MQS99988.1"/>
    </source>
</evidence>
<dbReference type="AlphaFoldDB" id="A0A646KCE7"/>
<dbReference type="EMBL" id="VCLA01000057">
    <property type="protein sequence ID" value="MQS99988.1"/>
    <property type="molecule type" value="Genomic_DNA"/>
</dbReference>
<name>A0A646KCE7_STRJU</name>
<reference evidence="1 2" key="1">
    <citation type="submission" date="2019-05" db="EMBL/GenBank/DDBJ databases">
        <title>Comparative genomics and metabolomics analyses of clavulanic acid producing Streptomyces species provides insight into specialized metabolism and evolution of beta-lactam biosynthetic gene clusters.</title>
        <authorList>
            <person name="Moore M.A."/>
            <person name="Cruz-Morales P."/>
            <person name="Barona Gomez F."/>
            <person name="Kapil T."/>
        </authorList>
    </citation>
    <scope>NUCLEOTIDE SEQUENCE [LARGE SCALE GENOMIC DNA]</scope>
    <source>
        <strain evidence="1 2">NRRL 5741</strain>
    </source>
</reference>